<feature type="chain" id="PRO_5018285449" description="COG complex component COG2 C-terminal domain-containing protein" evidence="1">
    <location>
        <begin position="23"/>
        <end position="292"/>
    </location>
</feature>
<feature type="signal peptide" evidence="1">
    <location>
        <begin position="1"/>
        <end position="22"/>
    </location>
</feature>
<keyword evidence="1" id="KW-0732">Signal</keyword>
<dbReference type="InterPro" id="IPR009316">
    <property type="entry name" value="COG2"/>
</dbReference>
<evidence type="ECO:0000256" key="1">
    <source>
        <dbReference type="SAM" id="SignalP"/>
    </source>
</evidence>
<dbReference type="GO" id="GO:0006891">
    <property type="term" value="P:intra-Golgi vesicle-mediated transport"/>
    <property type="evidence" value="ECO:0007669"/>
    <property type="project" value="TreeGrafter"/>
</dbReference>
<dbReference type="PANTHER" id="PTHR12961">
    <property type="entry name" value="CONSERVED OLIGOMERIC GOLGI COMPLEX COMPONENT 2"/>
    <property type="match status" value="1"/>
</dbReference>
<feature type="domain" description="COG complex component COG2 C-terminal" evidence="2">
    <location>
        <begin position="2"/>
        <end position="250"/>
    </location>
</feature>
<sequence>MPSLRHRFWKLTLQLLNAFVYAIKSAQPPVDDAQNDLLSIRSLFALLTDGHLVLRWISSGNLEKMVLHNFALTPVGPKTARLADLVKVQNTPVWLTDCLEDCSERIRAALECVKTNVCTSFQESMKVLIRQVQDLPRKYRRTSRDWPTSPSTYMLSMNKKLSSLAEEVTTALTRSGSVSSADLEGELKVLFDDLVLKTTQMYQAQTEELIASVKKVEDSLRRLRVARSGSTVSSAAQTDDDKIRQQVHLDTTAYAKHLETLALLSETDRQTCLSALSPNTVTPAGSSPAGTP</sequence>
<keyword evidence="4" id="KW-1185">Reference proteome</keyword>
<name>A0A3P7P524_DIBLA</name>
<proteinExistence type="predicted"/>
<protein>
    <recommendedName>
        <fullName evidence="2">COG complex component COG2 C-terminal domain-containing protein</fullName>
    </recommendedName>
</protein>
<gene>
    <name evidence="3" type="ORF">DILT_LOCUS11410</name>
</gene>
<dbReference type="GO" id="GO:0017119">
    <property type="term" value="C:Golgi transport complex"/>
    <property type="evidence" value="ECO:0007669"/>
    <property type="project" value="TreeGrafter"/>
</dbReference>
<dbReference type="GO" id="GO:0016020">
    <property type="term" value="C:membrane"/>
    <property type="evidence" value="ECO:0007669"/>
    <property type="project" value="InterPro"/>
</dbReference>
<dbReference type="PANTHER" id="PTHR12961:SF0">
    <property type="entry name" value="CONSERVED OLIGOMERIC GOLGI COMPLEX SUBUNIT 2"/>
    <property type="match status" value="1"/>
</dbReference>
<evidence type="ECO:0000313" key="4">
    <source>
        <dbReference type="Proteomes" id="UP000281553"/>
    </source>
</evidence>
<organism evidence="3 4">
    <name type="scientific">Dibothriocephalus latus</name>
    <name type="common">Fish tapeworm</name>
    <name type="synonym">Diphyllobothrium latum</name>
    <dbReference type="NCBI Taxonomy" id="60516"/>
    <lineage>
        <taxon>Eukaryota</taxon>
        <taxon>Metazoa</taxon>
        <taxon>Spiralia</taxon>
        <taxon>Lophotrochozoa</taxon>
        <taxon>Platyhelminthes</taxon>
        <taxon>Cestoda</taxon>
        <taxon>Eucestoda</taxon>
        <taxon>Diphyllobothriidea</taxon>
        <taxon>Diphyllobothriidae</taxon>
        <taxon>Dibothriocephalus</taxon>
    </lineage>
</organism>
<dbReference type="Proteomes" id="UP000281553">
    <property type="component" value="Unassembled WGS sequence"/>
</dbReference>
<dbReference type="InterPro" id="IPR024603">
    <property type="entry name" value="COG_complex_COG2_C"/>
</dbReference>
<dbReference type="Pfam" id="PF12022">
    <property type="entry name" value="COG2_C"/>
    <property type="match status" value="1"/>
</dbReference>
<dbReference type="OrthoDB" id="332281at2759"/>
<evidence type="ECO:0000259" key="2">
    <source>
        <dbReference type="Pfam" id="PF12022"/>
    </source>
</evidence>
<dbReference type="GO" id="GO:0007030">
    <property type="term" value="P:Golgi organization"/>
    <property type="evidence" value="ECO:0007669"/>
    <property type="project" value="InterPro"/>
</dbReference>
<dbReference type="EMBL" id="UYRU01062973">
    <property type="protein sequence ID" value="VDN15579.1"/>
    <property type="molecule type" value="Genomic_DNA"/>
</dbReference>
<reference evidence="3 4" key="1">
    <citation type="submission" date="2018-11" db="EMBL/GenBank/DDBJ databases">
        <authorList>
            <consortium name="Pathogen Informatics"/>
        </authorList>
    </citation>
    <scope>NUCLEOTIDE SEQUENCE [LARGE SCALE GENOMIC DNA]</scope>
</reference>
<dbReference type="GO" id="GO:0015031">
    <property type="term" value="P:protein transport"/>
    <property type="evidence" value="ECO:0007669"/>
    <property type="project" value="InterPro"/>
</dbReference>
<evidence type="ECO:0000313" key="3">
    <source>
        <dbReference type="EMBL" id="VDN15579.1"/>
    </source>
</evidence>
<dbReference type="AlphaFoldDB" id="A0A3P7P524"/>
<accession>A0A3P7P524</accession>